<dbReference type="PANTHER" id="PTHR31025">
    <property type="entry name" value="SI:CH211-196P9.1-RELATED"/>
    <property type="match status" value="1"/>
</dbReference>
<dbReference type="AlphaFoldDB" id="A0A7M7HJX5"/>
<proteinExistence type="predicted"/>
<dbReference type="OMA" id="CFPLQRA"/>
<evidence type="ECO:0000256" key="1">
    <source>
        <dbReference type="SAM" id="MobiDB-lite"/>
    </source>
</evidence>
<reference evidence="3" key="1">
    <citation type="submission" date="2015-02" db="EMBL/GenBank/DDBJ databases">
        <title>Genome sequencing for Strongylocentrotus purpuratus.</title>
        <authorList>
            <person name="Murali S."/>
            <person name="Liu Y."/>
            <person name="Vee V."/>
            <person name="English A."/>
            <person name="Wang M."/>
            <person name="Skinner E."/>
            <person name="Han Y."/>
            <person name="Muzny D.M."/>
            <person name="Worley K.C."/>
            <person name="Gibbs R.A."/>
        </authorList>
    </citation>
    <scope>NUCLEOTIDE SEQUENCE</scope>
</reference>
<dbReference type="PANTHER" id="PTHR31025:SF22">
    <property type="entry name" value="IP13529P"/>
    <property type="match status" value="1"/>
</dbReference>
<reference evidence="2" key="2">
    <citation type="submission" date="2021-01" db="UniProtKB">
        <authorList>
            <consortium name="EnsemblMetazoa"/>
        </authorList>
    </citation>
    <scope>IDENTIFICATION</scope>
</reference>
<organism evidence="2 3">
    <name type="scientific">Strongylocentrotus purpuratus</name>
    <name type="common">Purple sea urchin</name>
    <dbReference type="NCBI Taxonomy" id="7668"/>
    <lineage>
        <taxon>Eukaryota</taxon>
        <taxon>Metazoa</taxon>
        <taxon>Echinodermata</taxon>
        <taxon>Eleutherozoa</taxon>
        <taxon>Echinozoa</taxon>
        <taxon>Echinoidea</taxon>
        <taxon>Euechinoidea</taxon>
        <taxon>Echinacea</taxon>
        <taxon>Camarodonta</taxon>
        <taxon>Echinidea</taxon>
        <taxon>Strongylocentrotidae</taxon>
        <taxon>Strongylocentrotus</taxon>
    </lineage>
</organism>
<sequence>MDSSSSESDDTIDLGVLEEYVAQTLPSVSAKTKSDIVTTLLKIGVGTPADLQYVNEEDFNSEKLKLVQVRKLMKEWNKGKSTPSSSGNGDHNSSTSSLDIPGCSSIISSEESSAEGKSTRNEARCIPWHKMPEELMTSLKHGRRPSPSLRKEMVRIVIADLYNLNLPLPRTTVLRALAQEAVRKYPNSLRDEVDGMILGSGYDSLLSQFLNRVDNVSRPRHGCHELKRKADNAAEADSAGSTASNQKRDSYGCLNWQPLSLPEGETEESQMTIKEELKELHKSEPHVDRREVETKMAKTYASQRISLNKPDCALLDVVEEWPYLFDEKILLLHFKQLVGMDAKEKITEGLERKSAKMYRFFRQSRSFGNVQDKRIHQVLNKVDEAVQMTKCESSKVMGLVYLVSAYGGEEVQHYIYQQDLGQPQQTKNQLPGHPCLISKGDPLESTRFSLAVGGIVTTHVENPISALAVWFAAFYVFNLQYPKEASGVPEFIQRCFLGINPQTGSKGGKRKMHPGILKLANRLVSFENEWALNE</sequence>
<protein>
    <submittedName>
        <fullName evidence="2">Uncharacterized protein</fullName>
    </submittedName>
</protein>
<name>A0A7M7HJX5_STRPU</name>
<accession>A0A7M7HJX5</accession>
<dbReference type="RefSeq" id="XP_001200985.1">
    <property type="nucleotide sequence ID" value="XM_001200985.4"/>
</dbReference>
<feature type="region of interest" description="Disordered" evidence="1">
    <location>
        <begin position="228"/>
        <end position="249"/>
    </location>
</feature>
<dbReference type="KEGG" id="spu:764597"/>
<dbReference type="GeneID" id="764597"/>
<keyword evidence="3" id="KW-1185">Reference proteome</keyword>
<feature type="region of interest" description="Disordered" evidence="1">
    <location>
        <begin position="77"/>
        <end position="102"/>
    </location>
</feature>
<evidence type="ECO:0000313" key="3">
    <source>
        <dbReference type="Proteomes" id="UP000007110"/>
    </source>
</evidence>
<feature type="compositionally biased region" description="Polar residues" evidence="1">
    <location>
        <begin position="79"/>
        <end position="98"/>
    </location>
</feature>
<dbReference type="OrthoDB" id="9995178at2759"/>
<dbReference type="EnsemblMetazoa" id="XM_011667986">
    <property type="protein sequence ID" value="XP_011666288"/>
    <property type="gene ID" value="LOC764597"/>
</dbReference>
<dbReference type="EnsemblMetazoa" id="XM_001200985">
    <property type="protein sequence ID" value="XP_001200985"/>
    <property type="gene ID" value="LOC764597"/>
</dbReference>
<dbReference type="RefSeq" id="XP_011666288.1">
    <property type="nucleotide sequence ID" value="XM_011667986.2"/>
</dbReference>
<evidence type="ECO:0000313" key="2">
    <source>
        <dbReference type="EnsemblMetazoa" id="XP_011666288"/>
    </source>
</evidence>
<dbReference type="Proteomes" id="UP000007110">
    <property type="component" value="Unassembled WGS sequence"/>
</dbReference>